<dbReference type="EMBL" id="CAJNOK010011414">
    <property type="protein sequence ID" value="CAF1139648.1"/>
    <property type="molecule type" value="Genomic_DNA"/>
</dbReference>
<evidence type="ECO:0000313" key="4">
    <source>
        <dbReference type="EMBL" id="CAF3996138.1"/>
    </source>
</evidence>
<protein>
    <submittedName>
        <fullName evidence="2">Uncharacterized protein</fullName>
    </submittedName>
</protein>
<dbReference type="EMBL" id="CAJNOQ010009768">
    <property type="protein sequence ID" value="CAF1233552.1"/>
    <property type="molecule type" value="Genomic_DNA"/>
</dbReference>
<dbReference type="Proteomes" id="UP000681722">
    <property type="component" value="Unassembled WGS sequence"/>
</dbReference>
<evidence type="ECO:0000313" key="2">
    <source>
        <dbReference type="EMBL" id="CAF1233552.1"/>
    </source>
</evidence>
<name>A0A814YSM7_9BILA</name>
<dbReference type="AlphaFoldDB" id="A0A814YSM7"/>
<organism evidence="2 5">
    <name type="scientific">Didymodactylos carnosus</name>
    <dbReference type="NCBI Taxonomy" id="1234261"/>
    <lineage>
        <taxon>Eukaryota</taxon>
        <taxon>Metazoa</taxon>
        <taxon>Spiralia</taxon>
        <taxon>Gnathifera</taxon>
        <taxon>Rotifera</taxon>
        <taxon>Eurotatoria</taxon>
        <taxon>Bdelloidea</taxon>
        <taxon>Philodinida</taxon>
        <taxon>Philodinidae</taxon>
        <taxon>Didymodactylos</taxon>
    </lineage>
</organism>
<dbReference type="Proteomes" id="UP000682733">
    <property type="component" value="Unassembled WGS sequence"/>
</dbReference>
<sequence length="130" mass="14744">DSNINPYYDPFINEIINSNNSTRLRRAVPASTTTSRPFQLQFGTRIYLFMITVVGSEVTDDQILSQSETDEKWHELLAPGPVAINLLGQLMILSSKLDFSFRDSAPDHKFVYIKYPQSFRATLVQISNGI</sequence>
<proteinExistence type="predicted"/>
<keyword evidence="5" id="KW-1185">Reference proteome</keyword>
<dbReference type="Proteomes" id="UP000677228">
    <property type="component" value="Unassembled WGS sequence"/>
</dbReference>
<dbReference type="PANTHER" id="PTHR33488:SF2">
    <property type="entry name" value="EARLY ENDOSOME ANTIGEN 1-LIKE"/>
    <property type="match status" value="1"/>
</dbReference>
<evidence type="ECO:0000313" key="1">
    <source>
        <dbReference type="EMBL" id="CAF1139648.1"/>
    </source>
</evidence>
<accession>A0A814YSM7</accession>
<dbReference type="Proteomes" id="UP000663829">
    <property type="component" value="Unassembled WGS sequence"/>
</dbReference>
<dbReference type="PANTHER" id="PTHR33488">
    <property type="entry name" value="ZGC:162509"/>
    <property type="match status" value="1"/>
</dbReference>
<dbReference type="EMBL" id="CAJOBA010025840">
    <property type="protein sequence ID" value="CAF3933120.1"/>
    <property type="molecule type" value="Genomic_DNA"/>
</dbReference>
<dbReference type="OrthoDB" id="5406275at2759"/>
<dbReference type="EMBL" id="CAJOBC010009774">
    <property type="protein sequence ID" value="CAF3996138.1"/>
    <property type="molecule type" value="Genomic_DNA"/>
</dbReference>
<feature type="non-terminal residue" evidence="2">
    <location>
        <position position="1"/>
    </location>
</feature>
<gene>
    <name evidence="2" type="ORF">GPM918_LOCUS25295</name>
    <name evidence="1" type="ORF">OVA965_LOCUS21063</name>
    <name evidence="4" type="ORF">SRO942_LOCUS25302</name>
    <name evidence="3" type="ORF">TMI583_LOCUS21626</name>
</gene>
<comment type="caution">
    <text evidence="2">The sequence shown here is derived from an EMBL/GenBank/DDBJ whole genome shotgun (WGS) entry which is preliminary data.</text>
</comment>
<reference evidence="2" key="1">
    <citation type="submission" date="2021-02" db="EMBL/GenBank/DDBJ databases">
        <authorList>
            <person name="Nowell W R."/>
        </authorList>
    </citation>
    <scope>NUCLEOTIDE SEQUENCE</scope>
</reference>
<evidence type="ECO:0000313" key="3">
    <source>
        <dbReference type="EMBL" id="CAF3933120.1"/>
    </source>
</evidence>
<evidence type="ECO:0000313" key="5">
    <source>
        <dbReference type="Proteomes" id="UP000663829"/>
    </source>
</evidence>